<keyword evidence="1" id="KW-0472">Membrane</keyword>
<dbReference type="AlphaFoldDB" id="A0AAV0RPN9"/>
<sequence length="141" mass="15884">MEFDQLVSDLLSCEAKCESGLEENVKSRQLGFEEIEQKEVMSDEATRGGNAPWRRTRVLLKLGTGNRMVTFAMAAAVMGFVIFGRKLYKMKRKARSLELKVTLDDKVSQFMSRAARLNEAFSVVRWVPIVRPMLPAAGVNP</sequence>
<dbReference type="Proteomes" id="UP001154282">
    <property type="component" value="Unassembled WGS sequence"/>
</dbReference>
<keyword evidence="1" id="KW-1133">Transmembrane helix</keyword>
<accession>A0AAV0RPN9</accession>
<feature type="transmembrane region" description="Helical" evidence="1">
    <location>
        <begin position="68"/>
        <end position="88"/>
    </location>
</feature>
<name>A0AAV0RPN9_9ROSI</name>
<keyword evidence="1" id="KW-0812">Transmembrane</keyword>
<dbReference type="PANTHER" id="PTHR33646">
    <property type="entry name" value="GB|AAF00631.1"/>
    <property type="match status" value="1"/>
</dbReference>
<dbReference type="InterPro" id="IPR049224">
    <property type="entry name" value="DUF6821"/>
</dbReference>
<evidence type="ECO:0000313" key="4">
    <source>
        <dbReference type="Proteomes" id="UP001154282"/>
    </source>
</evidence>
<evidence type="ECO:0000313" key="3">
    <source>
        <dbReference type="EMBL" id="CAI0559400.1"/>
    </source>
</evidence>
<evidence type="ECO:0000256" key="1">
    <source>
        <dbReference type="SAM" id="Phobius"/>
    </source>
</evidence>
<feature type="domain" description="DUF6821" evidence="2">
    <location>
        <begin position="36"/>
        <end position="133"/>
    </location>
</feature>
<comment type="caution">
    <text evidence="3">The sequence shown here is derived from an EMBL/GenBank/DDBJ whole genome shotgun (WGS) entry which is preliminary data.</text>
</comment>
<gene>
    <name evidence="3" type="ORF">LITE_LOCUS49190</name>
</gene>
<dbReference type="InterPro" id="IPR045883">
    <property type="entry name" value="At4g13530-like"/>
</dbReference>
<keyword evidence="4" id="KW-1185">Reference proteome</keyword>
<evidence type="ECO:0000259" key="2">
    <source>
        <dbReference type="Pfam" id="PF20705"/>
    </source>
</evidence>
<organism evidence="3 4">
    <name type="scientific">Linum tenue</name>
    <dbReference type="NCBI Taxonomy" id="586396"/>
    <lineage>
        <taxon>Eukaryota</taxon>
        <taxon>Viridiplantae</taxon>
        <taxon>Streptophyta</taxon>
        <taxon>Embryophyta</taxon>
        <taxon>Tracheophyta</taxon>
        <taxon>Spermatophyta</taxon>
        <taxon>Magnoliopsida</taxon>
        <taxon>eudicotyledons</taxon>
        <taxon>Gunneridae</taxon>
        <taxon>Pentapetalae</taxon>
        <taxon>rosids</taxon>
        <taxon>fabids</taxon>
        <taxon>Malpighiales</taxon>
        <taxon>Linaceae</taxon>
        <taxon>Linum</taxon>
    </lineage>
</organism>
<dbReference type="Pfam" id="PF20705">
    <property type="entry name" value="DUF6821"/>
    <property type="match status" value="1"/>
</dbReference>
<protein>
    <recommendedName>
        <fullName evidence="2">DUF6821 domain-containing protein</fullName>
    </recommendedName>
</protein>
<dbReference type="PANTHER" id="PTHR33646:SF6">
    <property type="entry name" value="TRANSMEMBRANE PROTEIN"/>
    <property type="match status" value="1"/>
</dbReference>
<reference evidence="3" key="1">
    <citation type="submission" date="2022-08" db="EMBL/GenBank/DDBJ databases">
        <authorList>
            <person name="Gutierrez-Valencia J."/>
        </authorList>
    </citation>
    <scope>NUCLEOTIDE SEQUENCE</scope>
</reference>
<dbReference type="EMBL" id="CAMGYJ010000011">
    <property type="protein sequence ID" value="CAI0559400.1"/>
    <property type="molecule type" value="Genomic_DNA"/>
</dbReference>
<proteinExistence type="predicted"/>